<gene>
    <name evidence="2" type="ORF">PMAYCL1PPCAC_17591</name>
</gene>
<dbReference type="EMBL" id="BTRK01000004">
    <property type="protein sequence ID" value="GMR47396.1"/>
    <property type="molecule type" value="Genomic_DNA"/>
</dbReference>
<protein>
    <submittedName>
        <fullName evidence="2">Uncharacterized protein</fullName>
    </submittedName>
</protein>
<name>A0AAN5CMX8_9BILA</name>
<reference evidence="3" key="1">
    <citation type="submission" date="2022-10" db="EMBL/GenBank/DDBJ databases">
        <title>Genome assembly of Pristionchus species.</title>
        <authorList>
            <person name="Yoshida K."/>
            <person name="Sommer R.J."/>
        </authorList>
    </citation>
    <scope>NUCLEOTIDE SEQUENCE [LARGE SCALE GENOMIC DNA]</scope>
    <source>
        <strain evidence="3">RS5460</strain>
    </source>
</reference>
<keyword evidence="3" id="KW-1185">Reference proteome</keyword>
<evidence type="ECO:0000313" key="2">
    <source>
        <dbReference type="EMBL" id="GMR47396.1"/>
    </source>
</evidence>
<accession>A0AAN5CMX8</accession>
<keyword evidence="1" id="KW-0175">Coiled coil</keyword>
<feature type="coiled-coil region" evidence="1">
    <location>
        <begin position="158"/>
        <end position="217"/>
    </location>
</feature>
<evidence type="ECO:0000313" key="3">
    <source>
        <dbReference type="Proteomes" id="UP001328107"/>
    </source>
</evidence>
<feature type="non-terminal residue" evidence="2">
    <location>
        <position position="1"/>
    </location>
</feature>
<organism evidence="2 3">
    <name type="scientific">Pristionchus mayeri</name>
    <dbReference type="NCBI Taxonomy" id="1317129"/>
    <lineage>
        <taxon>Eukaryota</taxon>
        <taxon>Metazoa</taxon>
        <taxon>Ecdysozoa</taxon>
        <taxon>Nematoda</taxon>
        <taxon>Chromadorea</taxon>
        <taxon>Rhabditida</taxon>
        <taxon>Rhabditina</taxon>
        <taxon>Diplogasteromorpha</taxon>
        <taxon>Diplogasteroidea</taxon>
        <taxon>Neodiplogasteridae</taxon>
        <taxon>Pristionchus</taxon>
    </lineage>
</organism>
<comment type="caution">
    <text evidence="2">The sequence shown here is derived from an EMBL/GenBank/DDBJ whole genome shotgun (WGS) entry which is preliminary data.</text>
</comment>
<sequence>SITSQSRASSHLSLSSLIGEKANEKLEPGEIREKLVNAVESLKGLREKIELAERAVGYEKRRETDLDNDIHKERGRIIQLAEAVRKARTRETEFAKNVYSWIEILREKRNELILNCSVSDSLNSTLSTLLSSIDVLVDGLHKKRKHVDEVIAITDRRVKASQADLAEMRQAIEAARDRREFLRKTKKIIGRNARDDRVKAEKELSEIDRRLAVVKEEVSILMAKLPARNVEVHQVC</sequence>
<dbReference type="Proteomes" id="UP001328107">
    <property type="component" value="Unassembled WGS sequence"/>
</dbReference>
<evidence type="ECO:0000256" key="1">
    <source>
        <dbReference type="SAM" id="Coils"/>
    </source>
</evidence>
<proteinExistence type="predicted"/>
<dbReference type="AlphaFoldDB" id="A0AAN5CMX8"/>